<evidence type="ECO:0000313" key="2">
    <source>
        <dbReference type="Proteomes" id="UP001162483"/>
    </source>
</evidence>
<evidence type="ECO:0000313" key="1">
    <source>
        <dbReference type="EMBL" id="CAI9582746.1"/>
    </source>
</evidence>
<dbReference type="EMBL" id="CATNWA010015384">
    <property type="protein sequence ID" value="CAI9582746.1"/>
    <property type="molecule type" value="Genomic_DNA"/>
</dbReference>
<gene>
    <name evidence="1" type="ORF">SPARVUS_LOCUS9708291</name>
</gene>
<sequence length="74" mass="8268">MGPPTDPGPSGSTRVSKWSVRPWLIGFCAELHQISRSLVFCKSSPVFLLCWLVVTSFAQTDCITNYYKAVINKM</sequence>
<accession>A0ABN9ECX6</accession>
<comment type="caution">
    <text evidence="1">The sequence shown here is derived from an EMBL/GenBank/DDBJ whole genome shotgun (WGS) entry which is preliminary data.</text>
</comment>
<name>A0ABN9ECX6_9NEOB</name>
<keyword evidence="2" id="KW-1185">Reference proteome</keyword>
<proteinExistence type="predicted"/>
<reference evidence="1" key="1">
    <citation type="submission" date="2023-05" db="EMBL/GenBank/DDBJ databases">
        <authorList>
            <person name="Stuckert A."/>
        </authorList>
    </citation>
    <scope>NUCLEOTIDE SEQUENCE</scope>
</reference>
<dbReference type="Proteomes" id="UP001162483">
    <property type="component" value="Unassembled WGS sequence"/>
</dbReference>
<organism evidence="1 2">
    <name type="scientific">Staurois parvus</name>
    <dbReference type="NCBI Taxonomy" id="386267"/>
    <lineage>
        <taxon>Eukaryota</taxon>
        <taxon>Metazoa</taxon>
        <taxon>Chordata</taxon>
        <taxon>Craniata</taxon>
        <taxon>Vertebrata</taxon>
        <taxon>Euteleostomi</taxon>
        <taxon>Amphibia</taxon>
        <taxon>Batrachia</taxon>
        <taxon>Anura</taxon>
        <taxon>Neobatrachia</taxon>
        <taxon>Ranoidea</taxon>
        <taxon>Ranidae</taxon>
        <taxon>Staurois</taxon>
    </lineage>
</organism>
<protein>
    <submittedName>
        <fullName evidence="1">Uncharacterized protein</fullName>
    </submittedName>
</protein>